<dbReference type="Proteomes" id="UP001180020">
    <property type="component" value="Unassembled WGS sequence"/>
</dbReference>
<evidence type="ECO:0000313" key="2">
    <source>
        <dbReference type="EMBL" id="KAK1290269.1"/>
    </source>
</evidence>
<organism evidence="2 3">
    <name type="scientific">Acorus calamus</name>
    <name type="common">Sweet flag</name>
    <dbReference type="NCBI Taxonomy" id="4465"/>
    <lineage>
        <taxon>Eukaryota</taxon>
        <taxon>Viridiplantae</taxon>
        <taxon>Streptophyta</taxon>
        <taxon>Embryophyta</taxon>
        <taxon>Tracheophyta</taxon>
        <taxon>Spermatophyta</taxon>
        <taxon>Magnoliopsida</taxon>
        <taxon>Liliopsida</taxon>
        <taxon>Acoraceae</taxon>
        <taxon>Acorus</taxon>
    </lineage>
</organism>
<name>A0AAV9CPJ5_ACOCL</name>
<feature type="region of interest" description="Disordered" evidence="1">
    <location>
        <begin position="1"/>
        <end position="38"/>
    </location>
</feature>
<accession>A0AAV9CPJ5</accession>
<feature type="compositionally biased region" description="Low complexity" evidence="1">
    <location>
        <begin position="18"/>
        <end position="30"/>
    </location>
</feature>
<sequence length="61" mass="7427">MTHKKEKKKKKKKKKKMMMMLNIRSSCRSFSARRSRRTRREGMELVLVRYQCFVSNTLNTT</sequence>
<gene>
    <name evidence="2" type="ORF">QJS10_CPB18g00642</name>
</gene>
<dbReference type="EMBL" id="JAUJYO010000018">
    <property type="protein sequence ID" value="KAK1290269.1"/>
    <property type="molecule type" value="Genomic_DNA"/>
</dbReference>
<reference evidence="2" key="1">
    <citation type="journal article" date="2023" name="Nat. Commun.">
        <title>Diploid and tetraploid genomes of Acorus and the evolution of monocots.</title>
        <authorList>
            <person name="Ma L."/>
            <person name="Liu K.W."/>
            <person name="Li Z."/>
            <person name="Hsiao Y.Y."/>
            <person name="Qi Y."/>
            <person name="Fu T."/>
            <person name="Tang G.D."/>
            <person name="Zhang D."/>
            <person name="Sun W.H."/>
            <person name="Liu D.K."/>
            <person name="Li Y."/>
            <person name="Chen G.Z."/>
            <person name="Liu X.D."/>
            <person name="Liao X.Y."/>
            <person name="Jiang Y.T."/>
            <person name="Yu X."/>
            <person name="Hao Y."/>
            <person name="Huang J."/>
            <person name="Zhao X.W."/>
            <person name="Ke S."/>
            <person name="Chen Y.Y."/>
            <person name="Wu W.L."/>
            <person name="Hsu J.L."/>
            <person name="Lin Y.F."/>
            <person name="Huang M.D."/>
            <person name="Li C.Y."/>
            <person name="Huang L."/>
            <person name="Wang Z.W."/>
            <person name="Zhao X."/>
            <person name="Zhong W.Y."/>
            <person name="Peng D.H."/>
            <person name="Ahmad S."/>
            <person name="Lan S."/>
            <person name="Zhang J.S."/>
            <person name="Tsai W.C."/>
            <person name="Van de Peer Y."/>
            <person name="Liu Z.J."/>
        </authorList>
    </citation>
    <scope>NUCLEOTIDE SEQUENCE</scope>
    <source>
        <strain evidence="2">CP</strain>
    </source>
</reference>
<protein>
    <submittedName>
        <fullName evidence="2">Uncharacterized protein</fullName>
    </submittedName>
</protein>
<evidence type="ECO:0000256" key="1">
    <source>
        <dbReference type="SAM" id="MobiDB-lite"/>
    </source>
</evidence>
<reference evidence="2" key="2">
    <citation type="submission" date="2023-06" db="EMBL/GenBank/DDBJ databases">
        <authorList>
            <person name="Ma L."/>
            <person name="Liu K.-W."/>
            <person name="Li Z."/>
            <person name="Hsiao Y.-Y."/>
            <person name="Qi Y."/>
            <person name="Fu T."/>
            <person name="Tang G."/>
            <person name="Zhang D."/>
            <person name="Sun W.-H."/>
            <person name="Liu D.-K."/>
            <person name="Li Y."/>
            <person name="Chen G.-Z."/>
            <person name="Liu X.-D."/>
            <person name="Liao X.-Y."/>
            <person name="Jiang Y.-T."/>
            <person name="Yu X."/>
            <person name="Hao Y."/>
            <person name="Huang J."/>
            <person name="Zhao X.-W."/>
            <person name="Ke S."/>
            <person name="Chen Y.-Y."/>
            <person name="Wu W.-L."/>
            <person name="Hsu J.-L."/>
            <person name="Lin Y.-F."/>
            <person name="Huang M.-D."/>
            <person name="Li C.-Y."/>
            <person name="Huang L."/>
            <person name="Wang Z.-W."/>
            <person name="Zhao X."/>
            <person name="Zhong W.-Y."/>
            <person name="Peng D.-H."/>
            <person name="Ahmad S."/>
            <person name="Lan S."/>
            <person name="Zhang J.-S."/>
            <person name="Tsai W.-C."/>
            <person name="Van De Peer Y."/>
            <person name="Liu Z.-J."/>
        </authorList>
    </citation>
    <scope>NUCLEOTIDE SEQUENCE</scope>
    <source>
        <strain evidence="2">CP</strain>
        <tissue evidence="2">Leaves</tissue>
    </source>
</reference>
<evidence type="ECO:0000313" key="3">
    <source>
        <dbReference type="Proteomes" id="UP001180020"/>
    </source>
</evidence>
<proteinExistence type="predicted"/>
<dbReference type="AlphaFoldDB" id="A0AAV9CPJ5"/>
<keyword evidence="3" id="KW-1185">Reference proteome</keyword>
<feature type="compositionally biased region" description="Basic residues" evidence="1">
    <location>
        <begin position="1"/>
        <end position="17"/>
    </location>
</feature>
<comment type="caution">
    <text evidence="2">The sequence shown here is derived from an EMBL/GenBank/DDBJ whole genome shotgun (WGS) entry which is preliminary data.</text>
</comment>